<name>A0A918K2D4_9ACTN</name>
<evidence type="ECO:0000313" key="3">
    <source>
        <dbReference type="Proteomes" id="UP000645555"/>
    </source>
</evidence>
<gene>
    <name evidence="2" type="ORF">GCM10010515_09690</name>
</gene>
<comment type="caution">
    <text evidence="2">The sequence shown here is derived from an EMBL/GenBank/DDBJ whole genome shotgun (WGS) entry which is preliminary data.</text>
</comment>
<proteinExistence type="predicted"/>
<reference evidence="2" key="1">
    <citation type="journal article" date="2014" name="Int. J. Syst. Evol. Microbiol.">
        <title>Complete genome sequence of Corynebacterium casei LMG S-19264T (=DSM 44701T), isolated from a smear-ripened cheese.</title>
        <authorList>
            <consortium name="US DOE Joint Genome Institute (JGI-PGF)"/>
            <person name="Walter F."/>
            <person name="Albersmeier A."/>
            <person name="Kalinowski J."/>
            <person name="Ruckert C."/>
        </authorList>
    </citation>
    <scope>NUCLEOTIDE SEQUENCE</scope>
    <source>
        <strain evidence="2">JCM 4956</strain>
    </source>
</reference>
<evidence type="ECO:0000313" key="2">
    <source>
        <dbReference type="EMBL" id="GGX44847.1"/>
    </source>
</evidence>
<evidence type="ECO:0000256" key="1">
    <source>
        <dbReference type="SAM" id="MobiDB-lite"/>
    </source>
</evidence>
<dbReference type="AlphaFoldDB" id="A0A918K2D4"/>
<protein>
    <submittedName>
        <fullName evidence="2">Uncharacterized protein</fullName>
    </submittedName>
</protein>
<keyword evidence="3" id="KW-1185">Reference proteome</keyword>
<sequence>MRKMCISHMDPVPDALVSTSVARKDGRCADPPGSGAPHGTGTRQRQGVHMSRISPLLDGDAAIARAADDLVITEFGHDQGEFPDSRICICWTSSPDAPSAADGGRTSR</sequence>
<feature type="region of interest" description="Disordered" evidence="1">
    <location>
        <begin position="24"/>
        <end position="47"/>
    </location>
</feature>
<dbReference type="Proteomes" id="UP000645555">
    <property type="component" value="Unassembled WGS sequence"/>
</dbReference>
<accession>A0A918K2D4</accession>
<reference evidence="2" key="2">
    <citation type="submission" date="2020-09" db="EMBL/GenBank/DDBJ databases">
        <authorList>
            <person name="Sun Q."/>
            <person name="Ohkuma M."/>
        </authorList>
    </citation>
    <scope>NUCLEOTIDE SEQUENCE</scope>
    <source>
        <strain evidence="2">JCM 4956</strain>
    </source>
</reference>
<organism evidence="2 3">
    <name type="scientific">Streptomyces fructofermentans</name>
    <dbReference type="NCBI Taxonomy" id="152141"/>
    <lineage>
        <taxon>Bacteria</taxon>
        <taxon>Bacillati</taxon>
        <taxon>Actinomycetota</taxon>
        <taxon>Actinomycetes</taxon>
        <taxon>Kitasatosporales</taxon>
        <taxon>Streptomycetaceae</taxon>
        <taxon>Streptomyces</taxon>
    </lineage>
</organism>
<dbReference type="EMBL" id="BMWD01000002">
    <property type="protein sequence ID" value="GGX44847.1"/>
    <property type="molecule type" value="Genomic_DNA"/>
</dbReference>